<sequence length="120" mass="13463">MQTTVEPVRNESNKEVGNTLFTRLLKTLRQPTISFVLLGAHQVGTFYLNPNCMKLAKYTHLHTSFVFTGNPTEPLVGTFYLNPNCMKLAKYTHLHTSFVFTGNPTEPLVVLLCGLSKGFQ</sequence>
<gene>
    <name evidence="1" type="ORF">T265_03549</name>
</gene>
<reference evidence="1 2" key="1">
    <citation type="submission" date="2013-11" db="EMBL/GenBank/DDBJ databases">
        <title>Opisthorchis viverrini - life in the bile duct.</title>
        <authorList>
            <person name="Young N.D."/>
            <person name="Nagarajan N."/>
            <person name="Lin S.J."/>
            <person name="Korhonen P.K."/>
            <person name="Jex A.R."/>
            <person name="Hall R.S."/>
            <person name="Safavi-Hemami H."/>
            <person name="Kaewkong W."/>
            <person name="Bertrand D."/>
            <person name="Gao S."/>
            <person name="Seet Q."/>
            <person name="Wongkham S."/>
            <person name="Teh B.T."/>
            <person name="Wongkham C."/>
            <person name="Intapan P.M."/>
            <person name="Maleewong W."/>
            <person name="Yang X."/>
            <person name="Hu M."/>
            <person name="Wang Z."/>
            <person name="Hofmann A."/>
            <person name="Sternberg P.W."/>
            <person name="Tan P."/>
            <person name="Wang J."/>
            <person name="Gasser R.B."/>
        </authorList>
    </citation>
    <scope>NUCLEOTIDE SEQUENCE [LARGE SCALE GENOMIC DNA]</scope>
</reference>
<dbReference type="Proteomes" id="UP000054324">
    <property type="component" value="Unassembled WGS sequence"/>
</dbReference>
<keyword evidence="2" id="KW-1185">Reference proteome</keyword>
<dbReference type="RefSeq" id="XP_009166325.1">
    <property type="nucleotide sequence ID" value="XM_009168061.1"/>
</dbReference>
<accession>A0A075AHI9</accession>
<organism evidence="1 2">
    <name type="scientific">Opisthorchis viverrini</name>
    <name type="common">Southeast Asian liver fluke</name>
    <dbReference type="NCBI Taxonomy" id="6198"/>
    <lineage>
        <taxon>Eukaryota</taxon>
        <taxon>Metazoa</taxon>
        <taxon>Spiralia</taxon>
        <taxon>Lophotrochozoa</taxon>
        <taxon>Platyhelminthes</taxon>
        <taxon>Trematoda</taxon>
        <taxon>Digenea</taxon>
        <taxon>Opisthorchiida</taxon>
        <taxon>Opisthorchiata</taxon>
        <taxon>Opisthorchiidae</taxon>
        <taxon>Opisthorchis</taxon>
    </lineage>
</organism>
<dbReference type="KEGG" id="ovi:T265_03549"/>
<dbReference type="GeneID" id="20317736"/>
<dbReference type="AlphaFoldDB" id="A0A075AHI9"/>
<dbReference type="EMBL" id="KL596669">
    <property type="protein sequence ID" value="KER29964.1"/>
    <property type="molecule type" value="Genomic_DNA"/>
</dbReference>
<evidence type="ECO:0000313" key="2">
    <source>
        <dbReference type="Proteomes" id="UP000054324"/>
    </source>
</evidence>
<evidence type="ECO:0000313" key="1">
    <source>
        <dbReference type="EMBL" id="KER29964.1"/>
    </source>
</evidence>
<dbReference type="CTD" id="20317736"/>
<proteinExistence type="predicted"/>
<name>A0A075AHI9_OPIVI</name>
<protein>
    <submittedName>
        <fullName evidence="1">Uncharacterized protein</fullName>
    </submittedName>
</protein>